<comment type="similarity">
    <text evidence="1">Belongs to the short-chain dehydrogenases/reductases (SDR) family.</text>
</comment>
<proteinExistence type="inferred from homology"/>
<dbReference type="Proteomes" id="UP000298325">
    <property type="component" value="Unassembled WGS sequence"/>
</dbReference>
<comment type="caution">
    <text evidence="2">The sequence shown here is derived from an EMBL/GenBank/DDBJ whole genome shotgun (WGS) entry which is preliminary data.</text>
</comment>
<dbReference type="Gene3D" id="3.40.50.720">
    <property type="entry name" value="NAD(P)-binding Rossmann-like Domain"/>
    <property type="match status" value="1"/>
</dbReference>
<dbReference type="SUPFAM" id="SSF51735">
    <property type="entry name" value="NAD(P)-binding Rossmann-fold domains"/>
    <property type="match status" value="1"/>
</dbReference>
<organism evidence="2 3">
    <name type="scientific">Marinobacter confluentis</name>
    <dbReference type="NCBI Taxonomy" id="1697557"/>
    <lineage>
        <taxon>Bacteria</taxon>
        <taxon>Pseudomonadati</taxon>
        <taxon>Pseudomonadota</taxon>
        <taxon>Gammaproteobacteria</taxon>
        <taxon>Pseudomonadales</taxon>
        <taxon>Marinobacteraceae</taxon>
        <taxon>Marinobacter</taxon>
    </lineage>
</organism>
<sequence>KAGVEGFTRSLAKEMSNLGITANCVAPGFIDTDMTRKLDDKQREAMMEVIPAGRLGEPEEVAAVVAFLASDAAAYVTGETINVNGGMYMG</sequence>
<dbReference type="InterPro" id="IPR050259">
    <property type="entry name" value="SDR"/>
</dbReference>
<dbReference type="PANTHER" id="PTHR42879">
    <property type="entry name" value="3-OXOACYL-(ACYL-CARRIER-PROTEIN) REDUCTASE"/>
    <property type="match status" value="1"/>
</dbReference>
<feature type="non-terminal residue" evidence="2">
    <location>
        <position position="1"/>
    </location>
</feature>
<reference evidence="2 3" key="1">
    <citation type="submission" date="2019-04" db="EMBL/GenBank/DDBJ databases">
        <authorList>
            <person name="Park S."/>
            <person name="Yoon J.-H."/>
        </authorList>
    </citation>
    <scope>NUCLEOTIDE SEQUENCE [LARGE SCALE GENOMIC DNA]</scope>
    <source>
        <strain evidence="2 3">HJM-18</strain>
    </source>
</reference>
<dbReference type="Pfam" id="PF13561">
    <property type="entry name" value="adh_short_C2"/>
    <property type="match status" value="1"/>
</dbReference>
<dbReference type="InterPro" id="IPR002347">
    <property type="entry name" value="SDR_fam"/>
</dbReference>
<accession>A0A4Z1BFD5</accession>
<keyword evidence="3" id="KW-1185">Reference proteome</keyword>
<gene>
    <name evidence="2" type="ORF">E5Q11_17375</name>
</gene>
<name>A0A4Z1BFD5_9GAMM</name>
<evidence type="ECO:0000313" key="2">
    <source>
        <dbReference type="EMBL" id="TGN37779.1"/>
    </source>
</evidence>
<protein>
    <submittedName>
        <fullName evidence="2">SDR family oxidoreductase</fullName>
    </submittedName>
</protein>
<dbReference type="OrthoDB" id="9804774at2"/>
<evidence type="ECO:0000313" key="3">
    <source>
        <dbReference type="Proteomes" id="UP000298325"/>
    </source>
</evidence>
<dbReference type="EMBL" id="SRPF01000020">
    <property type="protein sequence ID" value="TGN37779.1"/>
    <property type="molecule type" value="Genomic_DNA"/>
</dbReference>
<dbReference type="AlphaFoldDB" id="A0A4Z1BFD5"/>
<dbReference type="PRINTS" id="PR00081">
    <property type="entry name" value="GDHRDH"/>
</dbReference>
<evidence type="ECO:0000256" key="1">
    <source>
        <dbReference type="ARBA" id="ARBA00006484"/>
    </source>
</evidence>
<dbReference type="InterPro" id="IPR036291">
    <property type="entry name" value="NAD(P)-bd_dom_sf"/>
</dbReference>
<dbReference type="PANTHER" id="PTHR42879:SF2">
    <property type="entry name" value="3-OXOACYL-[ACYL-CARRIER-PROTEIN] REDUCTASE FABG"/>
    <property type="match status" value="1"/>
</dbReference>
<dbReference type="RefSeq" id="WP_135804710.1">
    <property type="nucleotide sequence ID" value="NZ_SRPF01000020.1"/>
</dbReference>